<dbReference type="Pfam" id="PF05193">
    <property type="entry name" value="Peptidase_M16_C"/>
    <property type="match status" value="1"/>
</dbReference>
<feature type="non-terminal residue" evidence="3">
    <location>
        <position position="278"/>
    </location>
</feature>
<dbReference type="PANTHER" id="PTHR11851">
    <property type="entry name" value="METALLOPROTEASE"/>
    <property type="match status" value="1"/>
</dbReference>
<dbReference type="SUPFAM" id="SSF63411">
    <property type="entry name" value="LuxS/MPP-like metallohydrolase"/>
    <property type="match status" value="2"/>
</dbReference>
<protein>
    <recommendedName>
        <fullName evidence="2">Peptidase M16 C-terminal domain-containing protein</fullName>
    </recommendedName>
</protein>
<dbReference type="EMBL" id="BARV01018993">
    <property type="protein sequence ID" value="GAI25979.1"/>
    <property type="molecule type" value="Genomic_DNA"/>
</dbReference>
<dbReference type="InterPro" id="IPR007863">
    <property type="entry name" value="Peptidase_M16_C"/>
</dbReference>
<dbReference type="InterPro" id="IPR011249">
    <property type="entry name" value="Metalloenz_LuxS/M16"/>
</dbReference>
<gene>
    <name evidence="3" type="ORF">S06H3_32009</name>
</gene>
<evidence type="ECO:0000256" key="1">
    <source>
        <dbReference type="ARBA" id="ARBA00007261"/>
    </source>
</evidence>
<dbReference type="PANTHER" id="PTHR11851:SF49">
    <property type="entry name" value="MITOCHONDRIAL-PROCESSING PEPTIDASE SUBUNIT ALPHA"/>
    <property type="match status" value="1"/>
</dbReference>
<dbReference type="InterPro" id="IPR050361">
    <property type="entry name" value="MPP/UQCRC_Complex"/>
</dbReference>
<accession>X1P507</accession>
<sequence>KVIFEEIKMRKDQPHVYVLDKIQSFLYTGTLAHEIIGTYESMSSIDRKKLVNKFKQIYQANNMVLCVVGNADFDKLVKFAEKNFGKEKGNISKLKIGLKNESKIEKRKGIDQANMVFAYHGPLANDRKCYAARLLNTLMAGGMSSRLFEEIREKRNLAYAVKGESNINKEFAYNLVYVGTTKENIEKIKKIILGEFEKVAKELTEKELGQVKEQLIGNYHIGMEDSQIQMVNLLAFELDGNAEEFYEFEKNIREIKLKDVKELAKIKNYSFFALVPAE</sequence>
<dbReference type="Gene3D" id="3.30.830.10">
    <property type="entry name" value="Metalloenzyme, LuxS/M16 peptidase-like"/>
    <property type="match status" value="2"/>
</dbReference>
<name>X1P507_9ZZZZ</name>
<proteinExistence type="inferred from homology"/>
<feature type="non-terminal residue" evidence="3">
    <location>
        <position position="1"/>
    </location>
</feature>
<feature type="domain" description="Peptidase M16 C-terminal" evidence="2">
    <location>
        <begin position="44"/>
        <end position="215"/>
    </location>
</feature>
<evidence type="ECO:0000313" key="3">
    <source>
        <dbReference type="EMBL" id="GAI25979.1"/>
    </source>
</evidence>
<dbReference type="GO" id="GO:0046872">
    <property type="term" value="F:metal ion binding"/>
    <property type="evidence" value="ECO:0007669"/>
    <property type="project" value="InterPro"/>
</dbReference>
<comment type="similarity">
    <text evidence="1">Belongs to the peptidase M16 family.</text>
</comment>
<organism evidence="3">
    <name type="scientific">marine sediment metagenome</name>
    <dbReference type="NCBI Taxonomy" id="412755"/>
    <lineage>
        <taxon>unclassified sequences</taxon>
        <taxon>metagenomes</taxon>
        <taxon>ecological metagenomes</taxon>
    </lineage>
</organism>
<reference evidence="3" key="1">
    <citation type="journal article" date="2014" name="Front. Microbiol.">
        <title>High frequency of phylogenetically diverse reductive dehalogenase-homologous genes in deep subseafloor sedimentary metagenomes.</title>
        <authorList>
            <person name="Kawai M."/>
            <person name="Futagami T."/>
            <person name="Toyoda A."/>
            <person name="Takaki Y."/>
            <person name="Nishi S."/>
            <person name="Hori S."/>
            <person name="Arai W."/>
            <person name="Tsubouchi T."/>
            <person name="Morono Y."/>
            <person name="Uchiyama I."/>
            <person name="Ito T."/>
            <person name="Fujiyama A."/>
            <person name="Inagaki F."/>
            <person name="Takami H."/>
        </authorList>
    </citation>
    <scope>NUCLEOTIDE SEQUENCE</scope>
    <source>
        <strain evidence="3">Expedition CK06-06</strain>
    </source>
</reference>
<dbReference type="AlphaFoldDB" id="X1P507"/>
<comment type="caution">
    <text evidence="3">The sequence shown here is derived from an EMBL/GenBank/DDBJ whole genome shotgun (WGS) entry which is preliminary data.</text>
</comment>
<evidence type="ECO:0000259" key="2">
    <source>
        <dbReference type="Pfam" id="PF05193"/>
    </source>
</evidence>